<name>A0AC35F540_9BILA</name>
<dbReference type="Proteomes" id="UP000887580">
    <property type="component" value="Unplaced"/>
</dbReference>
<protein>
    <submittedName>
        <fullName evidence="2">Uncharacterized protein</fullName>
    </submittedName>
</protein>
<evidence type="ECO:0000313" key="1">
    <source>
        <dbReference type="Proteomes" id="UP000887580"/>
    </source>
</evidence>
<organism evidence="1 2">
    <name type="scientific">Panagrolaimus sp. PS1159</name>
    <dbReference type="NCBI Taxonomy" id="55785"/>
    <lineage>
        <taxon>Eukaryota</taxon>
        <taxon>Metazoa</taxon>
        <taxon>Ecdysozoa</taxon>
        <taxon>Nematoda</taxon>
        <taxon>Chromadorea</taxon>
        <taxon>Rhabditida</taxon>
        <taxon>Tylenchina</taxon>
        <taxon>Panagrolaimomorpha</taxon>
        <taxon>Panagrolaimoidea</taxon>
        <taxon>Panagrolaimidae</taxon>
        <taxon>Panagrolaimus</taxon>
    </lineage>
</organism>
<dbReference type="WBParaSite" id="PS1159_v2.g13953.t1">
    <property type="protein sequence ID" value="PS1159_v2.g13953.t1"/>
    <property type="gene ID" value="PS1159_v2.g13953"/>
</dbReference>
<evidence type="ECO:0000313" key="2">
    <source>
        <dbReference type="WBParaSite" id="PS1159_v2.g13953.t1"/>
    </source>
</evidence>
<reference evidence="2" key="1">
    <citation type="submission" date="2022-11" db="UniProtKB">
        <authorList>
            <consortium name="WormBaseParasite"/>
        </authorList>
    </citation>
    <scope>IDENTIFICATION</scope>
</reference>
<sequence length="154" mass="17868">MIYIDFDPHEYPTAKIVKNFKVLIGDSLAAVTLFKGKLETRMVKVLPFLKCENIFDPERNFILDREEQICTESVENRKSKPPQTIPSSLLFGKTEDYGFVFVGITSRTRAGLYQHLFHITVTLFLKHSIGKYAFKKCLIGINYKYFSIGKYNFH</sequence>
<proteinExistence type="predicted"/>
<accession>A0AC35F540</accession>